<dbReference type="OrthoDB" id="1434797at2759"/>
<protein>
    <submittedName>
        <fullName evidence="3">Uncharacterized protein LOC105851448</fullName>
    </submittedName>
</protein>
<dbReference type="RefSeq" id="XP_012567781.1">
    <property type="nucleotide sequence ID" value="XM_012712327.1"/>
</dbReference>
<accession>A0A1S3DY44</accession>
<feature type="domain" description="DNA helicase Pif1-like 2B" evidence="1">
    <location>
        <begin position="133"/>
        <end position="172"/>
    </location>
</feature>
<dbReference type="PANTHER" id="PTHR10492:SF74">
    <property type="entry name" value="ATP-DEPENDENT DNA HELICASE"/>
    <property type="match status" value="1"/>
</dbReference>
<dbReference type="Pfam" id="PF21530">
    <property type="entry name" value="Pif1_2B_dom"/>
    <property type="match status" value="1"/>
</dbReference>
<evidence type="ECO:0000313" key="3">
    <source>
        <dbReference type="RefSeq" id="XP_012567781.1"/>
    </source>
</evidence>
<reference evidence="3" key="1">
    <citation type="submission" date="2025-08" db="UniProtKB">
        <authorList>
            <consortium name="RefSeq"/>
        </authorList>
    </citation>
    <scope>IDENTIFICATION</scope>
    <source>
        <tissue evidence="3">Etiolated seedlings</tissue>
    </source>
</reference>
<gene>
    <name evidence="3" type="primary">LOC105851448</name>
</gene>
<evidence type="ECO:0000313" key="2">
    <source>
        <dbReference type="Proteomes" id="UP000087171"/>
    </source>
</evidence>
<dbReference type="Proteomes" id="UP000087171">
    <property type="component" value="Unplaced"/>
</dbReference>
<dbReference type="InterPro" id="IPR049163">
    <property type="entry name" value="Pif1-like_2B_dom"/>
</dbReference>
<evidence type="ECO:0000259" key="1">
    <source>
        <dbReference type="Pfam" id="PF21530"/>
    </source>
</evidence>
<name>A0A1S3DY44_CICAR</name>
<proteinExistence type="predicted"/>
<sequence length="201" mass="21745">MGILTGGGNQKEYQRSVIATFSPQVSEVLNIENGNVAHNWLSHTSIETSTFGGTNLDFDNMSDDEMLDPNVLRLMTNMQLHSSAIPNEQRDLILSIGNGDDSVDENGEISEQGILAPILDAIVHINNTLLSLIPGIPNHKFTLKVGCPAMLLRNIGQAVGLCNKTKITITHLGKNFLGETVITGKTADEKNSNSKNEYGSE</sequence>
<dbReference type="PANTHER" id="PTHR10492">
    <property type="match status" value="1"/>
</dbReference>
<keyword evidence="2" id="KW-1185">Reference proteome</keyword>
<dbReference type="AlphaFoldDB" id="A0A1S3DY44"/>
<organism evidence="2 3">
    <name type="scientific">Cicer arietinum</name>
    <name type="common">Chickpea</name>
    <name type="synonym">Garbanzo</name>
    <dbReference type="NCBI Taxonomy" id="3827"/>
    <lineage>
        <taxon>Eukaryota</taxon>
        <taxon>Viridiplantae</taxon>
        <taxon>Streptophyta</taxon>
        <taxon>Embryophyta</taxon>
        <taxon>Tracheophyta</taxon>
        <taxon>Spermatophyta</taxon>
        <taxon>Magnoliopsida</taxon>
        <taxon>eudicotyledons</taxon>
        <taxon>Gunneridae</taxon>
        <taxon>Pentapetalae</taxon>
        <taxon>rosids</taxon>
        <taxon>fabids</taxon>
        <taxon>Fabales</taxon>
        <taxon>Fabaceae</taxon>
        <taxon>Papilionoideae</taxon>
        <taxon>50 kb inversion clade</taxon>
        <taxon>NPAAA clade</taxon>
        <taxon>Hologalegina</taxon>
        <taxon>IRL clade</taxon>
        <taxon>Cicereae</taxon>
        <taxon>Cicer</taxon>
    </lineage>
</organism>